<accession>A0A7Y6DXY3</accession>
<dbReference type="PANTHER" id="PTHR12468:SF2">
    <property type="entry name" value="GPI MANNOSYLTRANSFERASE 2"/>
    <property type="match status" value="1"/>
</dbReference>
<evidence type="ECO:0000256" key="5">
    <source>
        <dbReference type="ARBA" id="ARBA00022679"/>
    </source>
</evidence>
<dbReference type="GO" id="GO:0031501">
    <property type="term" value="C:mannosyltransferase complex"/>
    <property type="evidence" value="ECO:0007669"/>
    <property type="project" value="TreeGrafter"/>
</dbReference>
<feature type="transmembrane region" description="Helical" evidence="10">
    <location>
        <begin position="342"/>
        <end position="359"/>
    </location>
</feature>
<feature type="transmembrane region" description="Helical" evidence="10">
    <location>
        <begin position="28"/>
        <end position="46"/>
    </location>
</feature>
<dbReference type="GO" id="GO:0000009">
    <property type="term" value="F:alpha-1,6-mannosyltransferase activity"/>
    <property type="evidence" value="ECO:0007669"/>
    <property type="project" value="InterPro"/>
</dbReference>
<evidence type="ECO:0000313" key="12">
    <source>
        <dbReference type="Proteomes" id="UP000565724"/>
    </source>
</evidence>
<keyword evidence="8 10" id="KW-1133">Transmembrane helix</keyword>
<comment type="caution">
    <text evidence="11">The sequence shown here is derived from an EMBL/GenBank/DDBJ whole genome shotgun (WGS) entry which is preliminary data.</text>
</comment>
<protein>
    <recommendedName>
        <fullName evidence="13">Glycosyltransferase RgtA/B/C/D-like domain-containing protein</fullName>
    </recommendedName>
</protein>
<comment type="subcellular location">
    <subcellularLocation>
        <location evidence="1">Endoplasmic reticulum membrane</location>
        <topology evidence="1">Multi-pass membrane protein</topology>
    </subcellularLocation>
</comment>
<dbReference type="UniPathway" id="UPA00196"/>
<feature type="transmembrane region" description="Helical" evidence="10">
    <location>
        <begin position="371"/>
        <end position="389"/>
    </location>
</feature>
<feature type="transmembrane region" description="Helical" evidence="10">
    <location>
        <begin position="117"/>
        <end position="138"/>
    </location>
</feature>
<evidence type="ECO:0000256" key="7">
    <source>
        <dbReference type="ARBA" id="ARBA00022824"/>
    </source>
</evidence>
<reference evidence="11 12" key="1">
    <citation type="submission" date="2020-05" db="EMBL/GenBank/DDBJ databases">
        <title>Genome Sequencing of Type Strains.</title>
        <authorList>
            <person name="Lemaire J.F."/>
            <person name="Inderbitzin P."/>
            <person name="Gregorio O.A."/>
            <person name="Collins S.B."/>
            <person name="Wespe N."/>
            <person name="Knight-Connoni V."/>
        </authorList>
    </citation>
    <scope>NUCLEOTIDE SEQUENCE [LARGE SCALE GENOMIC DNA]</scope>
    <source>
        <strain evidence="11 12">ATCC 25174</strain>
    </source>
</reference>
<feature type="transmembrane region" description="Helical" evidence="10">
    <location>
        <begin position="187"/>
        <end position="214"/>
    </location>
</feature>
<dbReference type="EMBL" id="JABMCI010000065">
    <property type="protein sequence ID" value="NUU17860.1"/>
    <property type="molecule type" value="Genomic_DNA"/>
</dbReference>
<feature type="transmembrane region" description="Helical" evidence="10">
    <location>
        <begin position="145"/>
        <end position="167"/>
    </location>
</feature>
<evidence type="ECO:0000256" key="1">
    <source>
        <dbReference type="ARBA" id="ARBA00004477"/>
    </source>
</evidence>
<evidence type="ECO:0000256" key="2">
    <source>
        <dbReference type="ARBA" id="ARBA00004687"/>
    </source>
</evidence>
<sequence>MGAGSRHQGGVRSSTTVPEVAPYPWKTVTAAFLVVAAVLTTVVALANPYRRSPDVHPTLTGPAWLDGWFHYDAGWYLKIATEGYDYVPGQQSSIAFFPVYPMTVRALGAVLGDAQVAGTLLGALAGLATALVFGRWAWDRLPRRAATFAVAVLLVYPYAMFLYGAVYADSLFMLCTIGSFLLLDRRWFVAAGVVGALATAGRPVGTAVVVGLVVRTLEILAEDRRAAGGLVGSVEPGPGRVGWRELVGAVRDVRPRQLGVLLSGLGLVAWSGYLWLAFGDPLAFVHVESAPGWDQGVGPHTWFKLGYVELIQDGHYRTAALLTLQALACVLAVLLLPRVWRLFGWGYLAYAVVVLLIPIVGTDDFMGTGRYALAAFPVVAAAGHVLAGLRSPVLRVGLLALSGALLLVLTVMFGISFEVS</sequence>
<gene>
    <name evidence="11" type="ORF">HP550_11435</name>
</gene>
<evidence type="ECO:0000256" key="3">
    <source>
        <dbReference type="ARBA" id="ARBA00022502"/>
    </source>
</evidence>
<dbReference type="InterPro" id="IPR007315">
    <property type="entry name" value="PIG-V/Gpi18"/>
</dbReference>
<dbReference type="GO" id="GO:0006506">
    <property type="term" value="P:GPI anchor biosynthetic process"/>
    <property type="evidence" value="ECO:0007669"/>
    <property type="project" value="UniProtKB-UniPathway"/>
</dbReference>
<evidence type="ECO:0008006" key="13">
    <source>
        <dbReference type="Google" id="ProtNLM"/>
    </source>
</evidence>
<keyword evidence="12" id="KW-1185">Reference proteome</keyword>
<keyword evidence="6 10" id="KW-0812">Transmembrane</keyword>
<feature type="transmembrane region" description="Helical" evidence="10">
    <location>
        <begin position="258"/>
        <end position="278"/>
    </location>
</feature>
<evidence type="ECO:0000256" key="10">
    <source>
        <dbReference type="SAM" id="Phobius"/>
    </source>
</evidence>
<keyword evidence="7" id="KW-0256">Endoplasmic reticulum</keyword>
<proteinExistence type="predicted"/>
<evidence type="ECO:0000256" key="4">
    <source>
        <dbReference type="ARBA" id="ARBA00022676"/>
    </source>
</evidence>
<organism evidence="11 12">
    <name type="scientific">Cellulomonas humilata</name>
    <dbReference type="NCBI Taxonomy" id="144055"/>
    <lineage>
        <taxon>Bacteria</taxon>
        <taxon>Bacillati</taxon>
        <taxon>Actinomycetota</taxon>
        <taxon>Actinomycetes</taxon>
        <taxon>Micrococcales</taxon>
        <taxon>Cellulomonadaceae</taxon>
        <taxon>Cellulomonas</taxon>
    </lineage>
</organism>
<evidence type="ECO:0000256" key="8">
    <source>
        <dbReference type="ARBA" id="ARBA00022989"/>
    </source>
</evidence>
<dbReference type="Pfam" id="PF04188">
    <property type="entry name" value="Mannosyl_trans2"/>
    <property type="match status" value="1"/>
</dbReference>
<comment type="pathway">
    <text evidence="2">Glycolipid biosynthesis; glycosylphosphatidylinositol-anchor biosynthesis.</text>
</comment>
<evidence type="ECO:0000256" key="6">
    <source>
        <dbReference type="ARBA" id="ARBA00022692"/>
    </source>
</evidence>
<keyword evidence="5" id="KW-0808">Transferase</keyword>
<dbReference type="GO" id="GO:0016020">
    <property type="term" value="C:membrane"/>
    <property type="evidence" value="ECO:0007669"/>
    <property type="project" value="GOC"/>
</dbReference>
<feature type="transmembrane region" description="Helical" evidence="10">
    <location>
        <begin position="396"/>
        <end position="417"/>
    </location>
</feature>
<evidence type="ECO:0000313" key="11">
    <source>
        <dbReference type="EMBL" id="NUU17860.1"/>
    </source>
</evidence>
<keyword evidence="3" id="KW-0337">GPI-anchor biosynthesis</keyword>
<feature type="transmembrane region" description="Helical" evidence="10">
    <location>
        <begin position="316"/>
        <end position="335"/>
    </location>
</feature>
<keyword evidence="4" id="KW-0328">Glycosyltransferase</keyword>
<keyword evidence="9 10" id="KW-0472">Membrane</keyword>
<dbReference type="RefSeq" id="WP_175347820.1">
    <property type="nucleotide sequence ID" value="NZ_JABMCI010000065.1"/>
</dbReference>
<dbReference type="PANTHER" id="PTHR12468">
    <property type="entry name" value="GPI MANNOSYLTRANSFERASE 2"/>
    <property type="match status" value="1"/>
</dbReference>
<dbReference type="Proteomes" id="UP000565724">
    <property type="component" value="Unassembled WGS sequence"/>
</dbReference>
<dbReference type="AlphaFoldDB" id="A0A7Y6DXY3"/>
<dbReference type="GO" id="GO:0004376">
    <property type="term" value="F:GPI mannosyltransferase activity"/>
    <property type="evidence" value="ECO:0007669"/>
    <property type="project" value="InterPro"/>
</dbReference>
<evidence type="ECO:0000256" key="9">
    <source>
        <dbReference type="ARBA" id="ARBA00023136"/>
    </source>
</evidence>
<name>A0A7Y6DXY3_9CELL</name>